<dbReference type="FunFam" id="2.70.130.10:FF:000001">
    <property type="entry name" value="Endoplasmic reticulum lectin 1"/>
    <property type="match status" value="1"/>
</dbReference>
<dbReference type="InterPro" id="IPR012913">
    <property type="entry name" value="OS9-like_dom"/>
</dbReference>
<dbReference type="EMBL" id="DS469559">
    <property type="protein sequence ID" value="EDO42882.1"/>
    <property type="molecule type" value="Genomic_DNA"/>
</dbReference>
<dbReference type="PANTHER" id="PTHR15414">
    <property type="entry name" value="OS-9-RELATED"/>
    <property type="match status" value="1"/>
</dbReference>
<reference evidence="10 11" key="1">
    <citation type="journal article" date="2007" name="Science">
        <title>Sea anemone genome reveals ancestral eumetazoan gene repertoire and genomic organization.</title>
        <authorList>
            <person name="Putnam N.H."/>
            <person name="Srivastava M."/>
            <person name="Hellsten U."/>
            <person name="Dirks B."/>
            <person name="Chapman J."/>
            <person name="Salamov A."/>
            <person name="Terry A."/>
            <person name="Shapiro H."/>
            <person name="Lindquist E."/>
            <person name="Kapitonov V.V."/>
            <person name="Jurka J."/>
            <person name="Genikhovich G."/>
            <person name="Grigoriev I.V."/>
            <person name="Lucas S.M."/>
            <person name="Steele R.E."/>
            <person name="Finnerty J.R."/>
            <person name="Technau U."/>
            <person name="Martindale M.Q."/>
            <person name="Rokhsar D.S."/>
        </authorList>
    </citation>
    <scope>NUCLEOTIDE SEQUENCE [LARGE SCALE GENOMIC DNA]</scope>
    <source>
        <strain evidence="11">CH2 X CH6</strain>
    </source>
</reference>
<evidence type="ECO:0000256" key="3">
    <source>
        <dbReference type="ARBA" id="ARBA00022824"/>
    </source>
</evidence>
<organism evidence="10 11">
    <name type="scientific">Nematostella vectensis</name>
    <name type="common">Starlet sea anemone</name>
    <dbReference type="NCBI Taxonomy" id="45351"/>
    <lineage>
        <taxon>Eukaryota</taxon>
        <taxon>Metazoa</taxon>
        <taxon>Cnidaria</taxon>
        <taxon>Anthozoa</taxon>
        <taxon>Hexacorallia</taxon>
        <taxon>Actiniaria</taxon>
        <taxon>Edwardsiidae</taxon>
        <taxon>Nematostella</taxon>
    </lineage>
</organism>
<dbReference type="PhylomeDB" id="A7S009"/>
<dbReference type="InParanoid" id="A7S009"/>
<dbReference type="HOGENOM" id="CLU_048035_1_0_1"/>
<dbReference type="PANTHER" id="PTHR15414:SF0">
    <property type="entry name" value="ENDOPLASMIC RETICULUM LECTIN 1"/>
    <property type="match status" value="1"/>
</dbReference>
<keyword evidence="2" id="KW-0732">Signal</keyword>
<dbReference type="PROSITE" id="PS51914">
    <property type="entry name" value="MRH"/>
    <property type="match status" value="2"/>
</dbReference>
<feature type="compositionally biased region" description="Basic and acidic residues" evidence="8">
    <location>
        <begin position="197"/>
        <end position="207"/>
    </location>
</feature>
<accession>A7S009</accession>
<evidence type="ECO:0000256" key="5">
    <source>
        <dbReference type="ARBA" id="ARBA00037585"/>
    </source>
</evidence>
<evidence type="ECO:0000313" key="10">
    <source>
        <dbReference type="EMBL" id="EDO42882.1"/>
    </source>
</evidence>
<evidence type="ECO:0000256" key="7">
    <source>
        <dbReference type="ARBA" id="ARBA00041661"/>
    </source>
</evidence>
<dbReference type="FunFam" id="2.70.130.10:FF:000112">
    <property type="match status" value="1"/>
</dbReference>
<keyword evidence="11" id="KW-1185">Reference proteome</keyword>
<name>A7S009_NEMVE</name>
<dbReference type="InterPro" id="IPR044865">
    <property type="entry name" value="MRH_dom"/>
</dbReference>
<dbReference type="STRING" id="45351.A7S009"/>
<dbReference type="InterPro" id="IPR045149">
    <property type="entry name" value="OS-9-like"/>
</dbReference>
<dbReference type="Proteomes" id="UP000001593">
    <property type="component" value="Unassembled WGS sequence"/>
</dbReference>
<keyword evidence="4" id="KW-1015">Disulfide bond</keyword>
<dbReference type="GO" id="GO:0030968">
    <property type="term" value="P:endoplasmic reticulum unfolded protein response"/>
    <property type="evidence" value="ECO:0007669"/>
    <property type="project" value="InterPro"/>
</dbReference>
<dbReference type="eggNOG" id="KOG3394">
    <property type="taxonomic scope" value="Eukaryota"/>
</dbReference>
<feature type="domain" description="MRH" evidence="9">
    <location>
        <begin position="46"/>
        <end position="147"/>
    </location>
</feature>
<feature type="region of interest" description="Disordered" evidence="8">
    <location>
        <begin position="181"/>
        <end position="232"/>
    </location>
</feature>
<dbReference type="InterPro" id="IPR009011">
    <property type="entry name" value="Man6P_isomerase_rcpt-bd_dom_sf"/>
</dbReference>
<dbReference type="Pfam" id="PF07915">
    <property type="entry name" value="PRKCSH"/>
    <property type="match status" value="2"/>
</dbReference>
<sequence>VFITTKNNEKYQCILPAEQIKQKPYQGEYGPGPDPADLLSTLADSAKCSYRLEAYWTYELCHGKHVRQFHDERSQKIPTRKVEGRDMRYYEVVMGNGTPCDLKGHTPREVHILYLCHPQSHNEIMSVKEISTCVYEIEVLTPVLCSNELYKFQEDPVHRINCHSLPGSPDEPLSYTELVEEQRIEQSGQKEVNTDPPEDRPKAHKDFSPASQPPTQHDMPPAEFQTKIRTPKPDEQLTRDFLRGDYCLQGGTGWWKYELCYGKRVIQFHVDQDHGGRTDILLGTWDKQKHVEWVAKRSSKSIKLGYTVHLYTGGDMCDLTGRPRQVQVRLKCKESSHLQEVSLYLMEPNVCEYILGVESPIICPLLDKVDEHGLFPPID</sequence>
<evidence type="ECO:0000259" key="9">
    <source>
        <dbReference type="PROSITE" id="PS51914"/>
    </source>
</evidence>
<comment type="subcellular location">
    <subcellularLocation>
        <location evidence="1">Endoplasmic reticulum</location>
    </subcellularLocation>
</comment>
<dbReference type="GO" id="GO:0005788">
    <property type="term" value="C:endoplasmic reticulum lumen"/>
    <property type="evidence" value="ECO:0000318"/>
    <property type="project" value="GO_Central"/>
</dbReference>
<feature type="non-terminal residue" evidence="10">
    <location>
        <position position="1"/>
    </location>
</feature>
<evidence type="ECO:0000256" key="6">
    <source>
        <dbReference type="ARBA" id="ARBA00041108"/>
    </source>
</evidence>
<evidence type="ECO:0000256" key="2">
    <source>
        <dbReference type="ARBA" id="ARBA00022729"/>
    </source>
</evidence>
<evidence type="ECO:0000256" key="8">
    <source>
        <dbReference type="SAM" id="MobiDB-lite"/>
    </source>
</evidence>
<evidence type="ECO:0000313" key="11">
    <source>
        <dbReference type="Proteomes" id="UP000001593"/>
    </source>
</evidence>
<protein>
    <recommendedName>
        <fullName evidence="6">Endoplasmic reticulum lectin 1</fullName>
    </recommendedName>
    <alternativeName>
        <fullName evidence="7">ER lectin</fullName>
    </alternativeName>
</protein>
<dbReference type="SUPFAM" id="SSF50911">
    <property type="entry name" value="Mannose 6-phosphate receptor domain"/>
    <property type="match status" value="2"/>
</dbReference>
<keyword evidence="3" id="KW-0256">Endoplasmic reticulum</keyword>
<dbReference type="OMA" id="HGKDDIY"/>
<feature type="domain" description="MRH" evidence="9">
    <location>
        <begin position="245"/>
        <end position="365"/>
    </location>
</feature>
<gene>
    <name evidence="10" type="ORF">NEMVEDRAFT_v1g99617</name>
</gene>
<dbReference type="Gene3D" id="2.70.130.10">
    <property type="entry name" value="Mannose-6-phosphate receptor binding domain"/>
    <property type="match status" value="3"/>
</dbReference>
<evidence type="ECO:0000256" key="4">
    <source>
        <dbReference type="ARBA" id="ARBA00023157"/>
    </source>
</evidence>
<dbReference type="GO" id="GO:0030970">
    <property type="term" value="P:retrograde protein transport, ER to cytosol"/>
    <property type="evidence" value="ECO:0000318"/>
    <property type="project" value="GO_Central"/>
</dbReference>
<proteinExistence type="predicted"/>
<dbReference type="AlphaFoldDB" id="A7S009"/>
<comment type="function">
    <text evidence="5">Probable lectin that binds selectively to improperly folded lumenal proteins. May function in endoplasmic reticulum quality control and endoplasmic reticulum-associated degradation (ERAD) of both non-glycosylated proteins and glycoproteins.</text>
</comment>
<evidence type="ECO:0000256" key="1">
    <source>
        <dbReference type="ARBA" id="ARBA00004240"/>
    </source>
</evidence>